<feature type="active site" evidence="4">
    <location>
        <position position="177"/>
    </location>
</feature>
<evidence type="ECO:0000259" key="6">
    <source>
        <dbReference type="Pfam" id="PF01095"/>
    </source>
</evidence>
<dbReference type="PROSITE" id="PS00503">
    <property type="entry name" value="PECTINESTERASE_2"/>
    <property type="match status" value="1"/>
</dbReference>
<dbReference type="GO" id="GO:0042545">
    <property type="term" value="P:cell wall modification"/>
    <property type="evidence" value="ECO:0007669"/>
    <property type="project" value="UniProtKB-UniRule"/>
</dbReference>
<evidence type="ECO:0000313" key="8">
    <source>
        <dbReference type="Proteomes" id="UP000451233"/>
    </source>
</evidence>
<proteinExistence type="inferred from homology"/>
<dbReference type="InterPro" id="IPR033131">
    <property type="entry name" value="Pectinesterase_Asp_AS"/>
</dbReference>
<dbReference type="PANTHER" id="PTHR31321">
    <property type="entry name" value="ACYL-COA THIOESTER HYDROLASE YBHC-RELATED"/>
    <property type="match status" value="1"/>
</dbReference>
<dbReference type="GO" id="GO:0030599">
    <property type="term" value="F:pectinesterase activity"/>
    <property type="evidence" value="ECO:0007669"/>
    <property type="project" value="UniProtKB-UniRule"/>
</dbReference>
<dbReference type="Gene3D" id="2.160.20.10">
    <property type="entry name" value="Single-stranded right-handed beta-helix, Pectin lyase-like"/>
    <property type="match status" value="1"/>
</dbReference>
<keyword evidence="5" id="KW-0732">Signal</keyword>
<dbReference type="InterPro" id="IPR000070">
    <property type="entry name" value="Pectinesterase_cat"/>
</dbReference>
<feature type="domain" description="Pectinesterase catalytic" evidence="6">
    <location>
        <begin position="22"/>
        <end position="310"/>
    </location>
</feature>
<evidence type="ECO:0000256" key="4">
    <source>
        <dbReference type="PROSITE-ProRule" id="PRU10040"/>
    </source>
</evidence>
<evidence type="ECO:0000256" key="3">
    <source>
        <dbReference type="ARBA" id="ARBA00023085"/>
    </source>
</evidence>
<evidence type="ECO:0000256" key="2">
    <source>
        <dbReference type="ARBA" id="ARBA00022801"/>
    </source>
</evidence>
<gene>
    <name evidence="7" type="ORF">GS398_02115</name>
</gene>
<dbReference type="GO" id="GO:0045490">
    <property type="term" value="P:pectin catabolic process"/>
    <property type="evidence" value="ECO:0007669"/>
    <property type="project" value="UniProtKB-UniRule"/>
</dbReference>
<evidence type="ECO:0000256" key="5">
    <source>
        <dbReference type="RuleBase" id="RU000589"/>
    </source>
</evidence>
<keyword evidence="3 5" id="KW-0063">Aspartyl esterase</keyword>
<comment type="similarity">
    <text evidence="1">Belongs to the pectinesterase family.</text>
</comment>
<dbReference type="InterPro" id="IPR011050">
    <property type="entry name" value="Pectin_lyase_fold/virulence"/>
</dbReference>
<dbReference type="PANTHER" id="PTHR31321:SF57">
    <property type="entry name" value="PECTINESTERASE 53-RELATED"/>
    <property type="match status" value="1"/>
</dbReference>
<reference evidence="7 8" key="1">
    <citation type="submission" date="2019-11" db="EMBL/GenBank/DDBJ databases">
        <title>Pedobacter sp. HMF7056 Genome sequencing and assembly.</title>
        <authorList>
            <person name="Kang H."/>
            <person name="Kim H."/>
            <person name="Joh K."/>
        </authorList>
    </citation>
    <scope>NUCLEOTIDE SEQUENCE [LARGE SCALE GENOMIC DNA]</scope>
    <source>
        <strain evidence="7 8">HMF7056</strain>
    </source>
</reference>
<organism evidence="7 8">
    <name type="scientific">Hufsiella ginkgonis</name>
    <dbReference type="NCBI Taxonomy" id="2695274"/>
    <lineage>
        <taxon>Bacteria</taxon>
        <taxon>Pseudomonadati</taxon>
        <taxon>Bacteroidota</taxon>
        <taxon>Sphingobacteriia</taxon>
        <taxon>Sphingobacteriales</taxon>
        <taxon>Sphingobacteriaceae</taxon>
        <taxon>Hufsiella</taxon>
    </lineage>
</organism>
<comment type="caution">
    <text evidence="7">The sequence shown here is derived from an EMBL/GenBank/DDBJ whole genome shotgun (WGS) entry which is preliminary data.</text>
</comment>
<protein>
    <recommendedName>
        <fullName evidence="5">Pectinesterase</fullName>
        <ecNumber evidence="5">3.1.1.11</ecNumber>
    </recommendedName>
</protein>
<dbReference type="Pfam" id="PF01095">
    <property type="entry name" value="Pectinesterase"/>
    <property type="match status" value="1"/>
</dbReference>
<dbReference type="EMBL" id="WVHS01000001">
    <property type="protein sequence ID" value="MXV14080.1"/>
    <property type="molecule type" value="Genomic_DNA"/>
</dbReference>
<dbReference type="RefSeq" id="WP_160905083.1">
    <property type="nucleotide sequence ID" value="NZ_WVHS01000001.1"/>
</dbReference>
<keyword evidence="2 5" id="KW-0378">Hydrolase</keyword>
<dbReference type="UniPathway" id="UPA00545">
    <property type="reaction ID" value="UER00823"/>
</dbReference>
<evidence type="ECO:0000256" key="1">
    <source>
        <dbReference type="ARBA" id="ARBA00008891"/>
    </source>
</evidence>
<keyword evidence="8" id="KW-1185">Reference proteome</keyword>
<dbReference type="AlphaFoldDB" id="A0A7K1XT30"/>
<dbReference type="InterPro" id="IPR018040">
    <property type="entry name" value="Pectinesterase_Tyr_AS"/>
</dbReference>
<accession>A0A7K1XT30</accession>
<feature type="chain" id="PRO_5029935289" description="Pectinesterase" evidence="5">
    <location>
        <begin position="19"/>
        <end position="318"/>
    </location>
</feature>
<dbReference type="EC" id="3.1.1.11" evidence="5"/>
<dbReference type="GO" id="GO:0009279">
    <property type="term" value="C:cell outer membrane"/>
    <property type="evidence" value="ECO:0007669"/>
    <property type="project" value="TreeGrafter"/>
</dbReference>
<name>A0A7K1XT30_9SPHI</name>
<comment type="catalytic activity">
    <reaction evidence="5">
        <text>[(1-&gt;4)-alpha-D-galacturonosyl methyl ester](n) + n H2O = [(1-&gt;4)-alpha-D-galacturonosyl](n) + n methanol + n H(+)</text>
        <dbReference type="Rhea" id="RHEA:22380"/>
        <dbReference type="Rhea" id="RHEA-COMP:14570"/>
        <dbReference type="Rhea" id="RHEA-COMP:14573"/>
        <dbReference type="ChEBI" id="CHEBI:15377"/>
        <dbReference type="ChEBI" id="CHEBI:15378"/>
        <dbReference type="ChEBI" id="CHEBI:17790"/>
        <dbReference type="ChEBI" id="CHEBI:140522"/>
        <dbReference type="ChEBI" id="CHEBI:140523"/>
        <dbReference type="EC" id="3.1.1.11"/>
    </reaction>
</comment>
<feature type="signal peptide" evidence="5">
    <location>
        <begin position="1"/>
        <end position="18"/>
    </location>
</feature>
<dbReference type="SUPFAM" id="SSF51126">
    <property type="entry name" value="Pectin lyase-like"/>
    <property type="match status" value="1"/>
</dbReference>
<sequence length="318" mass="35175">MKKIVFIIAMLASFAAGAQQRITVAQDGSGNYRTVQEAINAVPDFSEKVTKIFVKPGTYKERIVLARSKINVFIIGGDAATTILTWDDYASKTDSSGRALGTSRTASFYAYGAGFTATNITFENSSGPIGQALAIYVGADRARFFNCRFLGFQDTILTNNAGDREYYYNCYIEGTTDFIFGPATALFEKCKIFCKKGGMYITAASTPDTVKYGYVFLGCDISGSAPENSFHLGRPWRPFAKVVFIRCNLASVVKDLGWHNWLKPGNEKTAYYAEYKNTGPGFQPDKRVAWSHQLTDDEAKAYTKTQILKGWDPALKDK</sequence>
<dbReference type="Proteomes" id="UP000451233">
    <property type="component" value="Unassembled WGS sequence"/>
</dbReference>
<dbReference type="InterPro" id="IPR012334">
    <property type="entry name" value="Pectin_lyas_fold"/>
</dbReference>
<evidence type="ECO:0000313" key="7">
    <source>
        <dbReference type="EMBL" id="MXV14080.1"/>
    </source>
</evidence>
<dbReference type="PROSITE" id="PS00800">
    <property type="entry name" value="PECTINESTERASE_1"/>
    <property type="match status" value="1"/>
</dbReference>
<comment type="pathway">
    <text evidence="5">Glycan metabolism; pectin degradation; 2-dehydro-3-deoxy-D-gluconate from pectin: step 1/5.</text>
</comment>